<dbReference type="STRING" id="1445510.YC6258_04442"/>
<protein>
    <submittedName>
        <fullName evidence="1">Glycosyl transferase,-like UDP-glucuronosyltransferase</fullName>
        <ecNumber evidence="1">2.4.1.-</ecNumber>
    </submittedName>
</protein>
<accession>A0A0C5W1B1</accession>
<keyword evidence="2" id="KW-1185">Reference proteome</keyword>
<gene>
    <name evidence="1" type="ORF">YC6258_04442</name>
</gene>
<dbReference type="Gene3D" id="3.40.50.2000">
    <property type="entry name" value="Glycogen Phosphorylase B"/>
    <property type="match status" value="1"/>
</dbReference>
<evidence type="ECO:0000313" key="2">
    <source>
        <dbReference type="Proteomes" id="UP000032266"/>
    </source>
</evidence>
<dbReference type="Proteomes" id="UP000032266">
    <property type="component" value="Chromosome"/>
</dbReference>
<dbReference type="EC" id="2.4.1.-" evidence="1"/>
<dbReference type="InterPro" id="IPR005262">
    <property type="entry name" value="MJ1255-like"/>
</dbReference>
<organism evidence="1 2">
    <name type="scientific">Gynuella sunshinyii YC6258</name>
    <dbReference type="NCBI Taxonomy" id="1445510"/>
    <lineage>
        <taxon>Bacteria</taxon>
        <taxon>Pseudomonadati</taxon>
        <taxon>Pseudomonadota</taxon>
        <taxon>Gammaproteobacteria</taxon>
        <taxon>Oceanospirillales</taxon>
        <taxon>Saccharospirillaceae</taxon>
        <taxon>Gynuella</taxon>
    </lineage>
</organism>
<evidence type="ECO:0000313" key="1">
    <source>
        <dbReference type="EMBL" id="AJQ96474.1"/>
    </source>
</evidence>
<dbReference type="OrthoDB" id="9793805at2"/>
<dbReference type="NCBIfam" id="TIGR00661">
    <property type="entry name" value="MJ1255"/>
    <property type="match status" value="1"/>
</dbReference>
<sequence>MKILYGVQATGNGHITRARAMAPLLKASGLDVSYLFSGRAREDLFDMEEFGDFQVREGLTFITRDGCLKIGESFKQASLKHLFRDIRELDLSDYDMVISDYEPVTAWAARLQSRKCLGLGHQYAFGHRVPRYRIDIPGQLVLRWFAPAQMHLGVHWHHFNNPILPPIIHVEDNPPVPDSRKVLVYLPFENSFSVLNLLKKVTDYEFHMHCKDIQPGVYGVVTVHPFSRSGFQANLQQAESVLCNAGFELVSEALNMGKRIMVKPLKGQVEQKSNAKALQQLNLAWTCSHLSVQSIDQWLRKGEVVRIQYPDVAAAIVQWLQEGAVRPISELSDQLWNEVGSHDRAGLFLKSMVA</sequence>
<keyword evidence="1" id="KW-0328">Glycosyltransferase</keyword>
<proteinExistence type="predicted"/>
<name>A0A0C5W1B1_9GAMM</name>
<dbReference type="AlphaFoldDB" id="A0A0C5W1B1"/>
<dbReference type="EMBL" id="CP007142">
    <property type="protein sequence ID" value="AJQ96474.1"/>
    <property type="molecule type" value="Genomic_DNA"/>
</dbReference>
<dbReference type="RefSeq" id="WP_044618473.1">
    <property type="nucleotide sequence ID" value="NZ_CP007142.1"/>
</dbReference>
<keyword evidence="1" id="KW-0808">Transferase</keyword>
<dbReference type="SUPFAM" id="SSF53756">
    <property type="entry name" value="UDP-Glycosyltransferase/glycogen phosphorylase"/>
    <property type="match status" value="1"/>
</dbReference>
<dbReference type="PATRIC" id="fig|1445510.3.peg.4406"/>
<dbReference type="KEGG" id="gsn:YC6258_04442"/>
<dbReference type="GO" id="GO:0016757">
    <property type="term" value="F:glycosyltransferase activity"/>
    <property type="evidence" value="ECO:0007669"/>
    <property type="project" value="UniProtKB-KW"/>
</dbReference>
<dbReference type="HOGENOM" id="CLU_048991_0_0_6"/>
<dbReference type="Pfam" id="PF13528">
    <property type="entry name" value="Glyco_trans_1_3"/>
    <property type="match status" value="1"/>
</dbReference>
<reference evidence="1 2" key="1">
    <citation type="submission" date="2014-01" db="EMBL/GenBank/DDBJ databases">
        <title>Full genme sequencing of cellulolytic bacterium Gynuella sunshinyii YC6258T gen. nov., sp. nov.</title>
        <authorList>
            <person name="Khan H."/>
            <person name="Chung E.J."/>
            <person name="Chung Y.R."/>
        </authorList>
    </citation>
    <scope>NUCLEOTIDE SEQUENCE [LARGE SCALE GENOMIC DNA]</scope>
    <source>
        <strain evidence="1 2">YC6258</strain>
    </source>
</reference>